<evidence type="ECO:0008006" key="2">
    <source>
        <dbReference type="Google" id="ProtNLM"/>
    </source>
</evidence>
<dbReference type="AlphaFoldDB" id="A0A1J5QI06"/>
<organism evidence="1">
    <name type="scientific">mine drainage metagenome</name>
    <dbReference type="NCBI Taxonomy" id="410659"/>
    <lineage>
        <taxon>unclassified sequences</taxon>
        <taxon>metagenomes</taxon>
        <taxon>ecological metagenomes</taxon>
    </lineage>
</organism>
<proteinExistence type="predicted"/>
<comment type="caution">
    <text evidence="1">The sequence shown here is derived from an EMBL/GenBank/DDBJ whole genome shotgun (WGS) entry which is preliminary data.</text>
</comment>
<gene>
    <name evidence="1" type="ORF">GALL_411610</name>
</gene>
<reference evidence="1" key="1">
    <citation type="submission" date="2016-10" db="EMBL/GenBank/DDBJ databases">
        <title>Sequence of Gallionella enrichment culture.</title>
        <authorList>
            <person name="Poehlein A."/>
            <person name="Muehling M."/>
            <person name="Daniel R."/>
        </authorList>
    </citation>
    <scope>NUCLEOTIDE SEQUENCE</scope>
</reference>
<evidence type="ECO:0000313" key="1">
    <source>
        <dbReference type="EMBL" id="OIQ77147.1"/>
    </source>
</evidence>
<accession>A0A1J5QI06</accession>
<protein>
    <recommendedName>
        <fullName evidence="2">UDP-N-acetylmuramate--alanine ligase</fullName>
    </recommendedName>
</protein>
<name>A0A1J5QI06_9ZZZZ</name>
<sequence>MDSLRAELAALAARLIVEDGLDYGSAKRKAARRLLGERVARDILPSNEEIEQQVREELALFHADTQPAEFLQLRRAALDLMEEFAAFNPHLAGAVWNGTATALSDLHVLLFTDDSKGVEIHCIDRGISYQVSEAPHYAGRGRVEQLDLYWPVGTGIDAVGGHDSVPAHLGLYAEKEVRGTLLPDAQGHTPRGTLAALRQLLAAGEAPGSVPERPALPAT</sequence>
<dbReference type="EMBL" id="MLJW01001684">
    <property type="protein sequence ID" value="OIQ77147.1"/>
    <property type="molecule type" value="Genomic_DNA"/>
</dbReference>